<keyword evidence="4" id="KW-0808">Transferase</keyword>
<reference evidence="4" key="2">
    <citation type="submission" date="2022-01" db="EMBL/GenBank/DDBJ databases">
        <authorList>
            <person name="Yamashiro T."/>
            <person name="Shiraishi A."/>
            <person name="Satake H."/>
            <person name="Nakayama K."/>
        </authorList>
    </citation>
    <scope>NUCLEOTIDE SEQUENCE</scope>
</reference>
<dbReference type="GO" id="GO:0003964">
    <property type="term" value="F:RNA-directed DNA polymerase activity"/>
    <property type="evidence" value="ECO:0007669"/>
    <property type="project" value="UniProtKB-KW"/>
</dbReference>
<dbReference type="Pfam" id="PF08284">
    <property type="entry name" value="RVP_2"/>
    <property type="match status" value="1"/>
</dbReference>
<feature type="region of interest" description="Disordered" evidence="1">
    <location>
        <begin position="397"/>
        <end position="423"/>
    </location>
</feature>
<proteinExistence type="predicted"/>
<sequence length="535" mass="60636">MTQMRAIAPSTYHLLLLSGTLPLLSIPLPARSIAHRDDIPEANIPLRKRARFIAPTRRCEIGETSAPGAARQPGSIVAHRVDYIFLDTIDASIRASEGKTMAAIEYAQEDHAVVRAEIGLLRSKRLAYEQELSETSQALTRSEAHNRSLEARISSMETQLYRMKWQRQDADDRAIRHIMRTHALEAGARVDTLEDTVGCRGFVYLSSYLVWHAKYYGSLPASITLGLYFHFVPHLYWSPVTKWFEKMEYAFHISNCTVACQIKFATCTLQGITLTWWNSHIKTVTHEVAYAMTWKTLKKMMTDKYCPRGEIKKLEIEMWNLKVKGIDVVGYNQRFQELSLMCSRMFPKESDEIEKYVGGLPDMIHGSVMASKLKTMQDAIEFSTKLMDKKINTFAERQSDNKRKFENTSRNNQNQNQGNQAGNDNAVARAYGVGTARTTPNSNVFTGTFILNNHYASFLFDTGVDKSFVSSTFSSLIDIVPTALDYGVDVELADGRIIWVNTLIRGCTLNFLNHPFNIDLMPVEMGSFDVIIDMD</sequence>
<dbReference type="EMBL" id="BQNB010021771">
    <property type="protein sequence ID" value="GJU09923.1"/>
    <property type="molecule type" value="Genomic_DNA"/>
</dbReference>
<organism evidence="4 5">
    <name type="scientific">Tanacetum coccineum</name>
    <dbReference type="NCBI Taxonomy" id="301880"/>
    <lineage>
        <taxon>Eukaryota</taxon>
        <taxon>Viridiplantae</taxon>
        <taxon>Streptophyta</taxon>
        <taxon>Embryophyta</taxon>
        <taxon>Tracheophyta</taxon>
        <taxon>Spermatophyta</taxon>
        <taxon>Magnoliopsida</taxon>
        <taxon>eudicotyledons</taxon>
        <taxon>Gunneridae</taxon>
        <taxon>Pentapetalae</taxon>
        <taxon>asterids</taxon>
        <taxon>campanulids</taxon>
        <taxon>Asterales</taxon>
        <taxon>Asteraceae</taxon>
        <taxon>Asteroideae</taxon>
        <taxon>Anthemideae</taxon>
        <taxon>Anthemidinae</taxon>
        <taxon>Tanacetum</taxon>
    </lineage>
</organism>
<evidence type="ECO:0000259" key="3">
    <source>
        <dbReference type="Pfam" id="PF03732"/>
    </source>
</evidence>
<keyword evidence="4" id="KW-0548">Nucleotidyltransferase</keyword>
<dbReference type="PANTHER" id="PTHR15503">
    <property type="entry name" value="LDOC1 RELATED"/>
    <property type="match status" value="1"/>
</dbReference>
<evidence type="ECO:0000313" key="4">
    <source>
        <dbReference type="EMBL" id="GJU09923.1"/>
    </source>
</evidence>
<dbReference type="InterPro" id="IPR021109">
    <property type="entry name" value="Peptidase_aspartic_dom_sf"/>
</dbReference>
<name>A0ABQ5JBN8_9ASTR</name>
<feature type="compositionally biased region" description="Low complexity" evidence="1">
    <location>
        <begin position="411"/>
        <end position="423"/>
    </location>
</feature>
<feature type="compositionally biased region" description="Basic and acidic residues" evidence="1">
    <location>
        <begin position="397"/>
        <end position="407"/>
    </location>
</feature>
<dbReference type="InterPro" id="IPR005162">
    <property type="entry name" value="Retrotrans_gag_dom"/>
</dbReference>
<feature type="signal peptide" evidence="2">
    <location>
        <begin position="1"/>
        <end position="25"/>
    </location>
</feature>
<gene>
    <name evidence="4" type="ORF">Tco_1132319</name>
</gene>
<dbReference type="InterPro" id="IPR032567">
    <property type="entry name" value="RTL1-rel"/>
</dbReference>
<dbReference type="Gene3D" id="2.40.70.10">
    <property type="entry name" value="Acid Proteases"/>
    <property type="match status" value="1"/>
</dbReference>
<dbReference type="CDD" id="cd00303">
    <property type="entry name" value="retropepsin_like"/>
    <property type="match status" value="1"/>
</dbReference>
<comment type="caution">
    <text evidence="4">The sequence shown here is derived from an EMBL/GenBank/DDBJ whole genome shotgun (WGS) entry which is preliminary data.</text>
</comment>
<protein>
    <submittedName>
        <fullName evidence="4">Reverse transcriptase domain-containing protein</fullName>
    </submittedName>
</protein>
<accession>A0ABQ5JBN8</accession>
<keyword evidence="4" id="KW-0695">RNA-directed DNA polymerase</keyword>
<keyword evidence="5" id="KW-1185">Reference proteome</keyword>
<evidence type="ECO:0000256" key="2">
    <source>
        <dbReference type="SAM" id="SignalP"/>
    </source>
</evidence>
<feature type="domain" description="Retrotransposon gag" evidence="3">
    <location>
        <begin position="263"/>
        <end position="361"/>
    </location>
</feature>
<feature type="chain" id="PRO_5047479667" evidence="2">
    <location>
        <begin position="26"/>
        <end position="535"/>
    </location>
</feature>
<evidence type="ECO:0000313" key="5">
    <source>
        <dbReference type="Proteomes" id="UP001151760"/>
    </source>
</evidence>
<dbReference type="PANTHER" id="PTHR15503:SF45">
    <property type="entry name" value="RNA-DIRECTED DNA POLYMERASE HOMOLOG"/>
    <property type="match status" value="1"/>
</dbReference>
<dbReference type="Pfam" id="PF03732">
    <property type="entry name" value="Retrotrans_gag"/>
    <property type="match status" value="1"/>
</dbReference>
<reference evidence="4" key="1">
    <citation type="journal article" date="2022" name="Int. J. Mol. Sci.">
        <title>Draft Genome of Tanacetum Coccineum: Genomic Comparison of Closely Related Tanacetum-Family Plants.</title>
        <authorList>
            <person name="Yamashiro T."/>
            <person name="Shiraishi A."/>
            <person name="Nakayama K."/>
            <person name="Satake H."/>
        </authorList>
    </citation>
    <scope>NUCLEOTIDE SEQUENCE</scope>
</reference>
<keyword evidence="2" id="KW-0732">Signal</keyword>
<evidence type="ECO:0000256" key="1">
    <source>
        <dbReference type="SAM" id="MobiDB-lite"/>
    </source>
</evidence>
<dbReference type="Proteomes" id="UP001151760">
    <property type="component" value="Unassembled WGS sequence"/>
</dbReference>